<organism evidence="1">
    <name type="scientific">hydrothermal vent metagenome</name>
    <dbReference type="NCBI Taxonomy" id="652676"/>
    <lineage>
        <taxon>unclassified sequences</taxon>
        <taxon>metagenomes</taxon>
        <taxon>ecological metagenomes</taxon>
    </lineage>
</organism>
<reference evidence="1" key="1">
    <citation type="submission" date="2018-06" db="EMBL/GenBank/DDBJ databases">
        <authorList>
            <person name="Zhirakovskaya E."/>
        </authorList>
    </citation>
    <scope>NUCLEOTIDE SEQUENCE</scope>
</reference>
<dbReference type="AlphaFoldDB" id="A0A3B1A7V0"/>
<accession>A0A3B1A7V0</accession>
<dbReference type="EMBL" id="UOFP01000291">
    <property type="protein sequence ID" value="VAW89794.1"/>
    <property type="molecule type" value="Genomic_DNA"/>
</dbReference>
<keyword evidence="1" id="KW-0560">Oxidoreductase</keyword>
<protein>
    <submittedName>
        <fullName evidence="1">Glutamate synthase [NADPH] large chain</fullName>
        <ecNumber evidence="1">1.4.1.13</ecNumber>
    </submittedName>
</protein>
<dbReference type="Pfam" id="PF13692">
    <property type="entry name" value="Glyco_trans_1_4"/>
    <property type="match status" value="1"/>
</dbReference>
<sequence length="386" mass="44246">MMAFIRLFREQGCSVTFASAAKMSIHMADLSSLGVSVATIELNSDCFDLFVTKLKPDVVLFDRFMTEEQYGWRVAEQVPDALRILDMEDLHTLRLARQKAAKQQRPFVLDDLAGEVAFREIAAIYRCDLSLVVSDYEMQLLTEHFKVPIELLHHQPFMLEPPQAAETMPSFEQRQHFITIGNFRHPPNWDSVLWLKQSIWPVIRQRLPKAELHIYGAYPPPKATQLHNPKQGFQIKGWVEDAMQVMRGARVCLAPLRFGAGIKGKLADAMSQGTPNVTTTIGVEAMQGQLPWGGLVADDVGLFVNAAVQLYDDQSLWQQKQAAGFSIIEQFFDKATRGEMLWLKVEYCLAQRERRRLDNFTGQMLQHHQYKSTQYMSQWIAEKQKR</sequence>
<gene>
    <name evidence="1" type="ORF">MNBD_GAMMA18-2486</name>
</gene>
<evidence type="ECO:0000313" key="1">
    <source>
        <dbReference type="EMBL" id="VAW89794.1"/>
    </source>
</evidence>
<dbReference type="EC" id="1.4.1.13" evidence="1"/>
<dbReference type="SUPFAM" id="SSF53756">
    <property type="entry name" value="UDP-Glycosyltransferase/glycogen phosphorylase"/>
    <property type="match status" value="1"/>
</dbReference>
<name>A0A3B1A7V0_9ZZZZ</name>
<proteinExistence type="predicted"/>
<dbReference type="Gene3D" id="3.40.50.2000">
    <property type="entry name" value="Glycogen Phosphorylase B"/>
    <property type="match status" value="1"/>
</dbReference>
<dbReference type="GO" id="GO:0004355">
    <property type="term" value="F:glutamate synthase (NADPH) activity"/>
    <property type="evidence" value="ECO:0007669"/>
    <property type="project" value="UniProtKB-EC"/>
</dbReference>